<evidence type="ECO:0000313" key="15">
    <source>
        <dbReference type="Proteomes" id="UP001431209"/>
    </source>
</evidence>
<dbReference type="FunFam" id="3.40.850.10:FF:000019">
    <property type="entry name" value="Kinesin-like protein KIN-5D"/>
    <property type="match status" value="1"/>
</dbReference>
<evidence type="ECO:0000256" key="2">
    <source>
        <dbReference type="ARBA" id="ARBA00022490"/>
    </source>
</evidence>
<evidence type="ECO:0000256" key="1">
    <source>
        <dbReference type="ARBA" id="ARBA00004245"/>
    </source>
</evidence>
<dbReference type="Proteomes" id="UP001431209">
    <property type="component" value="Unassembled WGS sequence"/>
</dbReference>
<keyword evidence="4 10" id="KW-0547">Nucleotide-binding</keyword>
<comment type="caution">
    <text evidence="14">The sequence shown here is derived from an EMBL/GenBank/DDBJ whole genome shotgun (WGS) entry which is preliminary data.</text>
</comment>
<keyword evidence="7 10" id="KW-0505">Motor protein</keyword>
<evidence type="ECO:0000256" key="7">
    <source>
        <dbReference type="ARBA" id="ARBA00023175"/>
    </source>
</evidence>
<comment type="similarity">
    <text evidence="9">Belongs to the TRAFAC class myosin-kinesin ATPase superfamily. Kinesin family. KIN-5/BimC subfamily.</text>
</comment>
<keyword evidence="15" id="KW-1185">Reference proteome</keyword>
<evidence type="ECO:0000259" key="13">
    <source>
        <dbReference type="PROSITE" id="PS50067"/>
    </source>
</evidence>
<dbReference type="GO" id="GO:0007010">
    <property type="term" value="P:cytoskeleton organization"/>
    <property type="evidence" value="ECO:0007669"/>
    <property type="project" value="UniProtKB-ARBA"/>
</dbReference>
<dbReference type="InterPro" id="IPR027640">
    <property type="entry name" value="Kinesin-like_fam"/>
</dbReference>
<feature type="coiled-coil region" evidence="11">
    <location>
        <begin position="744"/>
        <end position="810"/>
    </location>
</feature>
<dbReference type="InterPro" id="IPR001752">
    <property type="entry name" value="Kinesin_motor_dom"/>
</dbReference>
<evidence type="ECO:0000256" key="4">
    <source>
        <dbReference type="ARBA" id="ARBA00022741"/>
    </source>
</evidence>
<keyword evidence="3" id="KW-0493">Microtubule</keyword>
<dbReference type="PROSITE" id="PS00411">
    <property type="entry name" value="KINESIN_MOTOR_1"/>
    <property type="match status" value="1"/>
</dbReference>
<dbReference type="GO" id="GO:0008017">
    <property type="term" value="F:microtubule binding"/>
    <property type="evidence" value="ECO:0007669"/>
    <property type="project" value="InterPro"/>
</dbReference>
<evidence type="ECO:0000256" key="6">
    <source>
        <dbReference type="ARBA" id="ARBA00023054"/>
    </source>
</evidence>
<dbReference type="PROSITE" id="PS50067">
    <property type="entry name" value="KINESIN_MOTOR_2"/>
    <property type="match status" value="1"/>
</dbReference>
<dbReference type="InterPro" id="IPR019821">
    <property type="entry name" value="Kinesin_motor_CS"/>
</dbReference>
<dbReference type="SUPFAM" id="SSF52540">
    <property type="entry name" value="P-loop containing nucleoside triphosphate hydrolases"/>
    <property type="match status" value="1"/>
</dbReference>
<keyword evidence="6 11" id="KW-0175">Coiled coil</keyword>
<dbReference type="PANTHER" id="PTHR47968:SF36">
    <property type="entry name" value="KINESIN HEAVY CHAIN ISOFORM X1"/>
    <property type="match status" value="1"/>
</dbReference>
<protein>
    <submittedName>
        <fullName evidence="14">Kinesin heavy chain</fullName>
    </submittedName>
</protein>
<feature type="compositionally biased region" description="Basic and acidic residues" evidence="12">
    <location>
        <begin position="905"/>
        <end position="919"/>
    </location>
</feature>
<sequence length="1011" mass="114771">MVSTNIRVVARFRPINAREIAESVGMKVDIKYYEGTRVEIETNSMSILGDNKYTFDHVFGPETTQVDFYEKSCRPVVDDVLKGYNGTIFAYGQTGAGKSWSMMGALNSEENKGLMPRAANAIFQLIQESEEGSEFKVSCSYLEIYNESIQDLFNTENKNLGIRESPDKGIHVAELTEQYVGSEEEIYQLMEMGSNNRVVSFTHMNATSSRSHSVFIIRVEQKTPMGISKHGKLNLVDLAGSEKIGKTGATGQTLEEAKKINQSLSTLGQCINALVEKKGHVPYRDSKLTRVLQESLGGNSKTTMICACSPHPFNLEETISTLKFGQRAKSIKLSVRVNAVKSSKELQAIVEKLTIQVKQLKKSNANLLKGIELLKSGKELPSEMQNEILSAATEAANNASQGSIKKKEGDENEDEEEEEEDGTGPSSEPLRLAQLQVQLDNVEAKYKNDIEILEEEIEEMLTSNNIMKEKYDKEVEDRESLEEELESILDENDKLVKKLEDAEKEIQYGRKEIESELDEALKTIEELEDNVVDLEKQIRAARENANLKPSTGTVNDFVKNISDAEARGKVMAELNALRENDKLQKELIEKLTNELNRAQDGYKEEKISNVEQDSAISQHEEAQKRAMDKLNKQVELLTQKIQESERDAKENEDAMMEYETDINRSEAQLKASKLVESTLNSSLEDMKKKHLELDEALVSMKLTLHNAELVKKGVKNIEPELREFLMNEYRNNSKAVRDQCDAREKNSSETIRKLKTELDEERANCDSLCADYERQIEAKEKLITEHKNTVESLEAEVEESLVEYDRIKEINKTLASGVKTEQQNNETKNKESAEIKATYENHIKQLQTDLEQLTIQCEKLKEQKGVASPASPSGGGNLGRLSNELMELRNTYRKCEFERGKLEEEANASRRQIQSERSKLRTSQQKVEIQKERIAELTKEVSLVHAHQTYRKDEREEFKKKREALLTRIEELELALEAKEKNNNIIKKNKIIKPITKSIVLNNVEANKNNQ</sequence>
<keyword evidence="2" id="KW-0963">Cytoplasm</keyword>
<dbReference type="GO" id="GO:0003777">
    <property type="term" value="F:microtubule motor activity"/>
    <property type="evidence" value="ECO:0007669"/>
    <property type="project" value="InterPro"/>
</dbReference>
<dbReference type="GO" id="GO:0005524">
    <property type="term" value="F:ATP binding"/>
    <property type="evidence" value="ECO:0007669"/>
    <property type="project" value="UniProtKB-UniRule"/>
</dbReference>
<evidence type="ECO:0000256" key="9">
    <source>
        <dbReference type="ARBA" id="ARBA00034704"/>
    </source>
</evidence>
<name>A0AAW2YQH3_9EUKA</name>
<evidence type="ECO:0000256" key="5">
    <source>
        <dbReference type="ARBA" id="ARBA00022840"/>
    </source>
</evidence>
<feature type="region of interest" description="Disordered" evidence="12">
    <location>
        <begin position="602"/>
        <end position="622"/>
    </location>
</feature>
<accession>A0AAW2YQH3</accession>
<dbReference type="CDD" id="cd00106">
    <property type="entry name" value="KISc"/>
    <property type="match status" value="1"/>
</dbReference>
<evidence type="ECO:0000256" key="10">
    <source>
        <dbReference type="PROSITE-ProRule" id="PRU00283"/>
    </source>
</evidence>
<proteinExistence type="inferred from homology"/>
<feature type="domain" description="Kinesin motor" evidence="13">
    <location>
        <begin position="5"/>
        <end position="331"/>
    </location>
</feature>
<evidence type="ECO:0000256" key="11">
    <source>
        <dbReference type="SAM" id="Coils"/>
    </source>
</evidence>
<dbReference type="PANTHER" id="PTHR47968">
    <property type="entry name" value="CENTROMERE PROTEIN E"/>
    <property type="match status" value="1"/>
</dbReference>
<dbReference type="SMART" id="SM00129">
    <property type="entry name" value="KISc"/>
    <property type="match status" value="1"/>
</dbReference>
<keyword evidence="8" id="KW-0206">Cytoskeleton</keyword>
<dbReference type="GO" id="GO:0005874">
    <property type="term" value="C:microtubule"/>
    <property type="evidence" value="ECO:0007669"/>
    <property type="project" value="UniProtKB-KW"/>
</dbReference>
<reference evidence="14 15" key="1">
    <citation type="submission" date="2024-03" db="EMBL/GenBank/DDBJ databases">
        <title>The Acrasis kona genome and developmental transcriptomes reveal deep origins of eukaryotic multicellular pathways.</title>
        <authorList>
            <person name="Sheikh S."/>
            <person name="Fu C.-J."/>
            <person name="Brown M.W."/>
            <person name="Baldauf S.L."/>
        </authorList>
    </citation>
    <scope>NUCLEOTIDE SEQUENCE [LARGE SCALE GENOMIC DNA]</scope>
    <source>
        <strain evidence="14 15">ATCC MYA-3509</strain>
    </source>
</reference>
<feature type="coiled-coil region" evidence="11">
    <location>
        <begin position="343"/>
        <end position="370"/>
    </location>
</feature>
<evidence type="ECO:0000256" key="12">
    <source>
        <dbReference type="SAM" id="MobiDB-lite"/>
    </source>
</evidence>
<dbReference type="InterPro" id="IPR036961">
    <property type="entry name" value="Kinesin_motor_dom_sf"/>
</dbReference>
<keyword evidence="5 10" id="KW-0067">ATP-binding</keyword>
<comment type="subcellular location">
    <subcellularLocation>
        <location evidence="1">Cytoplasm</location>
        <location evidence="1">Cytoskeleton</location>
    </subcellularLocation>
</comment>
<dbReference type="PRINTS" id="PR00380">
    <property type="entry name" value="KINESINHEAVY"/>
</dbReference>
<organism evidence="14 15">
    <name type="scientific">Acrasis kona</name>
    <dbReference type="NCBI Taxonomy" id="1008807"/>
    <lineage>
        <taxon>Eukaryota</taxon>
        <taxon>Discoba</taxon>
        <taxon>Heterolobosea</taxon>
        <taxon>Tetramitia</taxon>
        <taxon>Eutetramitia</taxon>
        <taxon>Acrasidae</taxon>
        <taxon>Acrasis</taxon>
    </lineage>
</organism>
<dbReference type="Pfam" id="PF00225">
    <property type="entry name" value="Kinesin"/>
    <property type="match status" value="1"/>
</dbReference>
<feature type="region of interest" description="Disordered" evidence="12">
    <location>
        <begin position="394"/>
        <end position="431"/>
    </location>
</feature>
<dbReference type="GO" id="GO:0007018">
    <property type="term" value="P:microtubule-based movement"/>
    <property type="evidence" value="ECO:0007669"/>
    <property type="project" value="InterPro"/>
</dbReference>
<dbReference type="Gene3D" id="3.40.850.10">
    <property type="entry name" value="Kinesin motor domain"/>
    <property type="match status" value="1"/>
</dbReference>
<gene>
    <name evidence="14" type="ORF">AKO1_007601</name>
</gene>
<evidence type="ECO:0000256" key="8">
    <source>
        <dbReference type="ARBA" id="ARBA00023212"/>
    </source>
</evidence>
<feature type="binding site" evidence="10">
    <location>
        <begin position="92"/>
        <end position="99"/>
    </location>
    <ligand>
        <name>ATP</name>
        <dbReference type="ChEBI" id="CHEBI:30616"/>
    </ligand>
</feature>
<feature type="coiled-coil region" evidence="11">
    <location>
        <begin position="432"/>
        <end position="544"/>
    </location>
</feature>
<feature type="compositionally biased region" description="Acidic residues" evidence="12">
    <location>
        <begin position="410"/>
        <end position="422"/>
    </location>
</feature>
<dbReference type="AlphaFoldDB" id="A0AAW2YQH3"/>
<dbReference type="InterPro" id="IPR027417">
    <property type="entry name" value="P-loop_NTPase"/>
</dbReference>
<evidence type="ECO:0000256" key="3">
    <source>
        <dbReference type="ARBA" id="ARBA00022701"/>
    </source>
</evidence>
<dbReference type="EMBL" id="JAOPGA020000552">
    <property type="protein sequence ID" value="KAL0479395.1"/>
    <property type="molecule type" value="Genomic_DNA"/>
</dbReference>
<evidence type="ECO:0000313" key="14">
    <source>
        <dbReference type="EMBL" id="KAL0479395.1"/>
    </source>
</evidence>
<feature type="region of interest" description="Disordered" evidence="12">
    <location>
        <begin position="905"/>
        <end position="924"/>
    </location>
</feature>